<evidence type="ECO:0000313" key="1">
    <source>
        <dbReference type="EMBL" id="SFM60857.1"/>
    </source>
</evidence>
<organism evidence="1 2">
    <name type="scientific">Methanolobus profundi</name>
    <dbReference type="NCBI Taxonomy" id="487685"/>
    <lineage>
        <taxon>Archaea</taxon>
        <taxon>Methanobacteriati</taxon>
        <taxon>Methanobacteriota</taxon>
        <taxon>Stenosarchaea group</taxon>
        <taxon>Methanomicrobia</taxon>
        <taxon>Methanosarcinales</taxon>
        <taxon>Methanosarcinaceae</taxon>
        <taxon>Methanolobus</taxon>
    </lineage>
</organism>
<proteinExistence type="predicted"/>
<keyword evidence="2" id="KW-1185">Reference proteome</keyword>
<dbReference type="Proteomes" id="UP000198535">
    <property type="component" value="Unassembled WGS sequence"/>
</dbReference>
<evidence type="ECO:0000313" key="2">
    <source>
        <dbReference type="Proteomes" id="UP000198535"/>
    </source>
</evidence>
<accession>A0A1I4S8N7</accession>
<sequence>MSGKISSLISASGKWSLMNYQPDSLARTYTQKYDIFLMTLKSPIATMVNQYRFKRYKEKTI</sequence>
<reference evidence="2" key="1">
    <citation type="submission" date="2016-10" db="EMBL/GenBank/DDBJ databases">
        <authorList>
            <person name="Varghese N."/>
            <person name="Submissions S."/>
        </authorList>
    </citation>
    <scope>NUCLEOTIDE SEQUENCE [LARGE SCALE GENOMIC DNA]</scope>
    <source>
        <strain evidence="2">Mob M</strain>
    </source>
</reference>
<protein>
    <submittedName>
        <fullName evidence="1">Uncharacterized protein</fullName>
    </submittedName>
</protein>
<dbReference type="AlphaFoldDB" id="A0A1I4S8N7"/>
<dbReference type="EMBL" id="FOUJ01000003">
    <property type="protein sequence ID" value="SFM60857.1"/>
    <property type="molecule type" value="Genomic_DNA"/>
</dbReference>
<gene>
    <name evidence="1" type="ORF">SAMN04488696_1838</name>
</gene>
<name>A0A1I4S8N7_9EURY</name>
<dbReference type="STRING" id="487685.SAMN04488696_1838"/>